<dbReference type="InParanoid" id="A0A177CXY8"/>
<dbReference type="AlphaFoldDB" id="A0A177CXY8"/>
<accession>A0A177CXY8</accession>
<dbReference type="EMBL" id="KV441548">
    <property type="protein sequence ID" value="OAG12425.1"/>
    <property type="molecule type" value="Genomic_DNA"/>
</dbReference>
<dbReference type="Proteomes" id="UP000077069">
    <property type="component" value="Unassembled WGS sequence"/>
</dbReference>
<organism evidence="2 3">
    <name type="scientific">Paraphaeosphaeria sporulosa</name>
    <dbReference type="NCBI Taxonomy" id="1460663"/>
    <lineage>
        <taxon>Eukaryota</taxon>
        <taxon>Fungi</taxon>
        <taxon>Dikarya</taxon>
        <taxon>Ascomycota</taxon>
        <taxon>Pezizomycotina</taxon>
        <taxon>Dothideomycetes</taxon>
        <taxon>Pleosporomycetidae</taxon>
        <taxon>Pleosporales</taxon>
        <taxon>Massarineae</taxon>
        <taxon>Didymosphaeriaceae</taxon>
        <taxon>Paraphaeosphaeria</taxon>
    </lineage>
</organism>
<evidence type="ECO:0000313" key="3">
    <source>
        <dbReference type="Proteomes" id="UP000077069"/>
    </source>
</evidence>
<dbReference type="OrthoDB" id="3752715at2759"/>
<feature type="chain" id="PRO_5008058729" evidence="1">
    <location>
        <begin position="26"/>
        <end position="216"/>
    </location>
</feature>
<evidence type="ECO:0000313" key="2">
    <source>
        <dbReference type="EMBL" id="OAG12425.1"/>
    </source>
</evidence>
<name>A0A177CXY8_9PLEO</name>
<reference evidence="2 3" key="1">
    <citation type="submission" date="2016-05" db="EMBL/GenBank/DDBJ databases">
        <title>Comparative analysis of secretome profiles of manganese(II)-oxidizing ascomycete fungi.</title>
        <authorList>
            <consortium name="DOE Joint Genome Institute"/>
            <person name="Zeiner C.A."/>
            <person name="Purvine S.O."/>
            <person name="Zink E.M."/>
            <person name="Wu S."/>
            <person name="Pasa-Tolic L."/>
            <person name="Chaput D.L."/>
            <person name="Haridas S."/>
            <person name="Grigoriev I.V."/>
            <person name="Santelli C.M."/>
            <person name="Hansel C.M."/>
        </authorList>
    </citation>
    <scope>NUCLEOTIDE SEQUENCE [LARGE SCALE GENOMIC DNA]</scope>
    <source>
        <strain evidence="2 3">AP3s5-JAC2a</strain>
    </source>
</reference>
<keyword evidence="1" id="KW-0732">Signal</keyword>
<proteinExistence type="predicted"/>
<feature type="signal peptide" evidence="1">
    <location>
        <begin position="1"/>
        <end position="25"/>
    </location>
</feature>
<evidence type="ECO:0000256" key="1">
    <source>
        <dbReference type="SAM" id="SignalP"/>
    </source>
</evidence>
<sequence>MKVYTLLLSSVTLLVGVALNVGVMASPPSAGPEVRRVEERANEIARAPRPIPFIPNIDPATKALFRREDKEWTFGGYQTQKSSGKDVIMKAEFNETAGSSWCNEIEGVGEDDNRENNITKAHVDSHMGYTNPGPESRPPEYVCFFYESRHKCDPKDGHAEYVESVAVIKADQGNNTEFDVTKYKYISWGCTWHPLNEKCEHDDNGTGHKPGEKCNR</sequence>
<dbReference type="RefSeq" id="XP_018042790.1">
    <property type="nucleotide sequence ID" value="XM_018177316.1"/>
</dbReference>
<dbReference type="GeneID" id="28760802"/>
<keyword evidence="3" id="KW-1185">Reference proteome</keyword>
<protein>
    <submittedName>
        <fullName evidence="2">Uncharacterized protein</fullName>
    </submittedName>
</protein>
<gene>
    <name evidence="2" type="ORF">CC84DRAFT_1159747</name>
</gene>